<evidence type="ECO:0000313" key="2">
    <source>
        <dbReference type="Proteomes" id="UP000623608"/>
    </source>
</evidence>
<accession>A0A919NRN8</accession>
<dbReference type="RefSeq" id="WP_203811357.1">
    <property type="nucleotide sequence ID" value="NZ_BOMY01000041.1"/>
</dbReference>
<gene>
    <name evidence="1" type="ORF">Ate02nite_61830</name>
</gene>
<evidence type="ECO:0000313" key="1">
    <source>
        <dbReference type="EMBL" id="GIF23453.1"/>
    </source>
</evidence>
<dbReference type="EMBL" id="BOMY01000041">
    <property type="protein sequence ID" value="GIF23453.1"/>
    <property type="molecule type" value="Genomic_DNA"/>
</dbReference>
<keyword evidence="2" id="KW-1185">Reference proteome</keyword>
<reference evidence="1" key="1">
    <citation type="submission" date="2021-01" db="EMBL/GenBank/DDBJ databases">
        <title>Whole genome shotgun sequence of Actinoplanes tereljensis NBRC 105297.</title>
        <authorList>
            <person name="Komaki H."/>
            <person name="Tamura T."/>
        </authorList>
    </citation>
    <scope>NUCLEOTIDE SEQUENCE</scope>
    <source>
        <strain evidence="1">NBRC 105297</strain>
    </source>
</reference>
<organism evidence="1 2">
    <name type="scientific">Paractinoplanes tereljensis</name>
    <dbReference type="NCBI Taxonomy" id="571912"/>
    <lineage>
        <taxon>Bacteria</taxon>
        <taxon>Bacillati</taxon>
        <taxon>Actinomycetota</taxon>
        <taxon>Actinomycetes</taxon>
        <taxon>Micromonosporales</taxon>
        <taxon>Micromonosporaceae</taxon>
        <taxon>Paractinoplanes</taxon>
    </lineage>
</organism>
<dbReference type="Proteomes" id="UP000623608">
    <property type="component" value="Unassembled WGS sequence"/>
</dbReference>
<name>A0A919NRN8_9ACTN</name>
<protein>
    <submittedName>
        <fullName evidence="1">Uncharacterized protein</fullName>
    </submittedName>
</protein>
<dbReference type="AlphaFoldDB" id="A0A919NRN8"/>
<comment type="caution">
    <text evidence="1">The sequence shown here is derived from an EMBL/GenBank/DDBJ whole genome shotgun (WGS) entry which is preliminary data.</text>
</comment>
<proteinExistence type="predicted"/>
<sequence>MTDESTTVRSIFFDSPADAATALGAALRSGAAADEVRGRLGRMPGAAKDAVLGEAGKVAAGVLEMDVTDIFRSAWTKHAALCAAAEASLDDPAEQVVPLATHSVTFEQDPGVEIQVANLAVATVAVHVQLDIAVRGLLAVVEAGRLTRVRIGAADFSGALEVAGQPLLERQKSVELRHALRLGNGIRLAPRA</sequence>